<dbReference type="EMBL" id="SEWT01000003">
    <property type="protein sequence ID" value="RYU33551.1"/>
    <property type="molecule type" value="Genomic_DNA"/>
</dbReference>
<dbReference type="InterPro" id="IPR031616">
    <property type="entry name" value="BsrE-like"/>
</dbReference>
<evidence type="ECO:0000256" key="1">
    <source>
        <dbReference type="SAM" id="Phobius"/>
    </source>
</evidence>
<evidence type="ECO:0000313" key="4">
    <source>
        <dbReference type="Proteomes" id="UP000281488"/>
    </source>
</evidence>
<accession>A0A8B3RXG6</accession>
<gene>
    <name evidence="2" type="ORF">EGW16_09400</name>
    <name evidence="3" type="ORF">EU507_05190</name>
</gene>
<dbReference type="RefSeq" id="WP_010710015.1">
    <property type="nucleotide sequence ID" value="NZ_BJLX01000052.1"/>
</dbReference>
<evidence type="ECO:0000313" key="2">
    <source>
        <dbReference type="EMBL" id="ROX31784.1"/>
    </source>
</evidence>
<reference evidence="3 5" key="2">
    <citation type="submission" date="2019-02" db="EMBL/GenBank/DDBJ databases">
        <title>From farm to fork: dissemination of Tn554::fexA-optrA in linezolid-resistant Enterococcus faecalis clones from chicken feces and meat in Tunisia.</title>
        <authorList>
            <person name="Tedim A.P."/>
            <person name="Elghaieb H."/>
            <person name="Abbassi M.S."/>
            <person name="Novais C."/>
            <person name="Hassen A."/>
            <person name="Peixe L."/>
            <person name="Freitas A.R."/>
        </authorList>
    </citation>
    <scope>NUCLEOTIDE SEQUENCE [LARGE SCALE GENOMIC DNA]</scope>
    <source>
        <strain evidence="3 5">728T</strain>
    </source>
</reference>
<dbReference type="AlphaFoldDB" id="A0A8B3RXG6"/>
<dbReference type="EMBL" id="RKMZ01000005">
    <property type="protein sequence ID" value="ROX31784.1"/>
    <property type="molecule type" value="Genomic_DNA"/>
</dbReference>
<keyword evidence="1" id="KW-1133">Transmembrane helix</keyword>
<keyword evidence="1" id="KW-0812">Transmembrane</keyword>
<dbReference type="Proteomes" id="UP000292223">
    <property type="component" value="Unassembled WGS sequence"/>
</dbReference>
<proteinExistence type="predicted"/>
<dbReference type="Proteomes" id="UP000281488">
    <property type="component" value="Unassembled WGS sequence"/>
</dbReference>
<feature type="transmembrane region" description="Helical" evidence="1">
    <location>
        <begin position="12"/>
        <end position="38"/>
    </location>
</feature>
<comment type="caution">
    <text evidence="3">The sequence shown here is derived from an EMBL/GenBank/DDBJ whole genome shotgun (WGS) entry which is preliminary data.</text>
</comment>
<organism evidence="3 5">
    <name type="scientific">Enterococcus faecalis</name>
    <name type="common">Streptococcus faecalis</name>
    <dbReference type="NCBI Taxonomy" id="1351"/>
    <lineage>
        <taxon>Bacteria</taxon>
        <taxon>Bacillati</taxon>
        <taxon>Bacillota</taxon>
        <taxon>Bacilli</taxon>
        <taxon>Lactobacillales</taxon>
        <taxon>Enterococcaceae</taxon>
        <taxon>Enterococcus</taxon>
    </lineage>
</organism>
<protein>
    <submittedName>
        <fullName evidence="2 3">Holin-like toxin</fullName>
    </submittedName>
</protein>
<name>A0A8B3RXG6_ENTFL</name>
<dbReference type="Pfam" id="PF16935">
    <property type="entry name" value="Hol_Tox"/>
    <property type="match status" value="1"/>
</dbReference>
<evidence type="ECO:0000313" key="5">
    <source>
        <dbReference type="Proteomes" id="UP000292223"/>
    </source>
</evidence>
<evidence type="ECO:0000313" key="3">
    <source>
        <dbReference type="EMBL" id="RYU33551.1"/>
    </source>
</evidence>
<sequence>MNVSTKIYERRGLLSIAEALALMISFGSFIATLTFGILEAVKEDNKK</sequence>
<reference evidence="2 4" key="1">
    <citation type="submission" date="2018-10" db="EMBL/GenBank/DDBJ databases">
        <title>Genotypes and phenotypes of Enterococci isolated from broiler chickens.</title>
        <authorList>
            <person name="Muhammad A.R."/>
            <person name="Diarra M.S."/>
        </authorList>
    </citation>
    <scope>NUCLEOTIDE SEQUENCE [LARGE SCALE GENOMIC DNA]</scope>
    <source>
        <strain evidence="2 4">LIT2 A36'</strain>
    </source>
</reference>
<keyword evidence="1" id="KW-0472">Membrane</keyword>